<protein>
    <submittedName>
        <fullName evidence="2">Uncharacterized protein</fullName>
    </submittedName>
</protein>
<comment type="caution">
    <text evidence="2">The sequence shown here is derived from an EMBL/GenBank/DDBJ whole genome shotgun (WGS) entry which is preliminary data.</text>
</comment>
<keyword evidence="1" id="KW-0812">Transmembrane</keyword>
<keyword evidence="1" id="KW-0472">Membrane</keyword>
<feature type="non-terminal residue" evidence="2">
    <location>
        <position position="1"/>
    </location>
</feature>
<evidence type="ECO:0000313" key="2">
    <source>
        <dbReference type="EMBL" id="KAH9299189.1"/>
    </source>
</evidence>
<evidence type="ECO:0000256" key="1">
    <source>
        <dbReference type="SAM" id="Phobius"/>
    </source>
</evidence>
<dbReference type="Proteomes" id="UP000824469">
    <property type="component" value="Unassembled WGS sequence"/>
</dbReference>
<accession>A0AA38CMD2</accession>
<evidence type="ECO:0000313" key="3">
    <source>
        <dbReference type="Proteomes" id="UP000824469"/>
    </source>
</evidence>
<name>A0AA38CMD2_TAXCH</name>
<keyword evidence="3" id="KW-1185">Reference proteome</keyword>
<dbReference type="OMA" id="VEYLMFA"/>
<keyword evidence="1" id="KW-1133">Transmembrane helix</keyword>
<dbReference type="AlphaFoldDB" id="A0AA38CMD2"/>
<dbReference type="EMBL" id="JAHRHJ020000010">
    <property type="protein sequence ID" value="KAH9299189.1"/>
    <property type="molecule type" value="Genomic_DNA"/>
</dbReference>
<gene>
    <name evidence="2" type="ORF">KI387_030871</name>
</gene>
<organism evidence="2 3">
    <name type="scientific">Taxus chinensis</name>
    <name type="common">Chinese yew</name>
    <name type="synonym">Taxus wallichiana var. chinensis</name>
    <dbReference type="NCBI Taxonomy" id="29808"/>
    <lineage>
        <taxon>Eukaryota</taxon>
        <taxon>Viridiplantae</taxon>
        <taxon>Streptophyta</taxon>
        <taxon>Embryophyta</taxon>
        <taxon>Tracheophyta</taxon>
        <taxon>Spermatophyta</taxon>
        <taxon>Pinopsida</taxon>
        <taxon>Pinidae</taxon>
        <taxon>Conifers II</taxon>
        <taxon>Cupressales</taxon>
        <taxon>Taxaceae</taxon>
        <taxon>Taxus</taxon>
    </lineage>
</organism>
<feature type="transmembrane region" description="Helical" evidence="1">
    <location>
        <begin position="37"/>
        <end position="61"/>
    </location>
</feature>
<proteinExistence type="predicted"/>
<reference evidence="2 3" key="1">
    <citation type="journal article" date="2021" name="Nat. Plants">
        <title>The Taxus genome provides insights into paclitaxel biosynthesis.</title>
        <authorList>
            <person name="Xiong X."/>
            <person name="Gou J."/>
            <person name="Liao Q."/>
            <person name="Li Y."/>
            <person name="Zhou Q."/>
            <person name="Bi G."/>
            <person name="Li C."/>
            <person name="Du R."/>
            <person name="Wang X."/>
            <person name="Sun T."/>
            <person name="Guo L."/>
            <person name="Liang H."/>
            <person name="Lu P."/>
            <person name="Wu Y."/>
            <person name="Zhang Z."/>
            <person name="Ro D.K."/>
            <person name="Shang Y."/>
            <person name="Huang S."/>
            <person name="Yan J."/>
        </authorList>
    </citation>
    <scope>NUCLEOTIDE SEQUENCE [LARGE SCALE GENOMIC DNA]</scope>
    <source>
        <strain evidence="2">Ta-2019</strain>
    </source>
</reference>
<sequence>MLVEVSPNMTRITISTTNGFFDLMKFKVAARHLSYRTLLYIVLFLAFLLPFLFSLTAVITLEDVENCTSPLDCLGKKLGPKLLRRTDTSPRMAADVFGVLLQTNNKALPKGMTIPESFNDLVAEMKNHHYNAKTFALKLKAM</sequence>